<dbReference type="InterPro" id="IPR021643">
    <property type="entry name" value="Mediator_Med13_N"/>
</dbReference>
<evidence type="ECO:0000256" key="10">
    <source>
        <dbReference type="RuleBase" id="RU364134"/>
    </source>
</evidence>
<proteinExistence type="inferred from homology"/>
<evidence type="ECO:0000256" key="3">
    <source>
        <dbReference type="ARBA" id="ARBA00019618"/>
    </source>
</evidence>
<feature type="region of interest" description="Disordered" evidence="11">
    <location>
        <begin position="156"/>
        <end position="181"/>
    </location>
</feature>
<comment type="function">
    <text evidence="10">Component of the SRB8-11 complex. The SRB8-11 complex is a regulatory module of the Mediator complex which is itself involved in regulation of basal and activated RNA polymerase II-dependent transcription. The SRB8-11 complex may be involved in the transcriptional repression of a subset of genes regulated by Mediator. It may inhibit the association of the Mediator complex with RNA polymerase II to form the holoenzyme complex.</text>
</comment>
<accession>A0A4S4LEC3</accession>
<keyword evidence="15" id="KW-1185">Reference proteome</keyword>
<feature type="domain" description="Mediator complex subunit Med13 C-terminal" evidence="12">
    <location>
        <begin position="1533"/>
        <end position="1611"/>
    </location>
</feature>
<feature type="region of interest" description="Disordered" evidence="11">
    <location>
        <begin position="603"/>
        <end position="632"/>
    </location>
</feature>
<evidence type="ECO:0000256" key="6">
    <source>
        <dbReference type="ARBA" id="ARBA00023159"/>
    </source>
</evidence>
<feature type="region of interest" description="Disordered" evidence="11">
    <location>
        <begin position="812"/>
        <end position="842"/>
    </location>
</feature>
<feature type="compositionally biased region" description="Polar residues" evidence="11">
    <location>
        <begin position="820"/>
        <end position="829"/>
    </location>
</feature>
<feature type="region of interest" description="Disordered" evidence="11">
    <location>
        <begin position="1"/>
        <end position="35"/>
    </location>
</feature>
<feature type="region of interest" description="Disordered" evidence="11">
    <location>
        <begin position="432"/>
        <end position="468"/>
    </location>
</feature>
<feature type="region of interest" description="Disordered" evidence="11">
    <location>
        <begin position="532"/>
        <end position="591"/>
    </location>
</feature>
<dbReference type="InterPro" id="IPR051139">
    <property type="entry name" value="Mediator_complx_sub13"/>
</dbReference>
<evidence type="ECO:0000313" key="15">
    <source>
        <dbReference type="Proteomes" id="UP000308199"/>
    </source>
</evidence>
<feature type="compositionally biased region" description="Polar residues" evidence="11">
    <location>
        <begin position="434"/>
        <end position="468"/>
    </location>
</feature>
<evidence type="ECO:0000256" key="11">
    <source>
        <dbReference type="SAM" id="MobiDB-lite"/>
    </source>
</evidence>
<evidence type="ECO:0000259" key="12">
    <source>
        <dbReference type="Pfam" id="PF06333"/>
    </source>
</evidence>
<evidence type="ECO:0000256" key="1">
    <source>
        <dbReference type="ARBA" id="ARBA00004123"/>
    </source>
</evidence>
<evidence type="ECO:0000313" key="14">
    <source>
        <dbReference type="EMBL" id="THH08030.1"/>
    </source>
</evidence>
<feature type="compositionally biased region" description="Polar residues" evidence="11">
    <location>
        <begin position="167"/>
        <end position="181"/>
    </location>
</feature>
<keyword evidence="7 10" id="KW-0804">Transcription</keyword>
<organism evidence="14 15">
    <name type="scientific">Phellinidium pouzarii</name>
    <dbReference type="NCBI Taxonomy" id="167371"/>
    <lineage>
        <taxon>Eukaryota</taxon>
        <taxon>Fungi</taxon>
        <taxon>Dikarya</taxon>
        <taxon>Basidiomycota</taxon>
        <taxon>Agaricomycotina</taxon>
        <taxon>Agaricomycetes</taxon>
        <taxon>Hymenochaetales</taxon>
        <taxon>Hymenochaetaceae</taxon>
        <taxon>Phellinidium</taxon>
    </lineage>
</organism>
<evidence type="ECO:0000256" key="4">
    <source>
        <dbReference type="ARBA" id="ARBA00022491"/>
    </source>
</evidence>
<evidence type="ECO:0000256" key="2">
    <source>
        <dbReference type="ARBA" id="ARBA00009354"/>
    </source>
</evidence>
<comment type="similarity">
    <text evidence="2 10">Belongs to the Mediator complex subunit 13 family.</text>
</comment>
<dbReference type="GO" id="GO:0003713">
    <property type="term" value="F:transcription coactivator activity"/>
    <property type="evidence" value="ECO:0007669"/>
    <property type="project" value="TreeGrafter"/>
</dbReference>
<evidence type="ECO:0000256" key="9">
    <source>
        <dbReference type="ARBA" id="ARBA00032008"/>
    </source>
</evidence>
<evidence type="ECO:0000259" key="13">
    <source>
        <dbReference type="Pfam" id="PF11597"/>
    </source>
</evidence>
<comment type="subunit">
    <text evidence="10">Component of the SRB8-11 complex, which itself associates with the Mediator complex.</text>
</comment>
<keyword evidence="8 10" id="KW-0539">Nucleus</keyword>
<dbReference type="GO" id="GO:0045944">
    <property type="term" value="P:positive regulation of transcription by RNA polymerase II"/>
    <property type="evidence" value="ECO:0007669"/>
    <property type="project" value="TreeGrafter"/>
</dbReference>
<evidence type="ECO:0000256" key="8">
    <source>
        <dbReference type="ARBA" id="ARBA00023242"/>
    </source>
</evidence>
<keyword evidence="4 10" id="KW-0678">Repressor</keyword>
<reference evidence="14 15" key="1">
    <citation type="submission" date="2019-02" db="EMBL/GenBank/DDBJ databases">
        <title>Genome sequencing of the rare red list fungi Phellinidium pouzarii.</title>
        <authorList>
            <person name="Buettner E."/>
            <person name="Kellner H."/>
        </authorList>
    </citation>
    <scope>NUCLEOTIDE SEQUENCE [LARGE SCALE GENOMIC DNA]</scope>
    <source>
        <strain evidence="14 15">DSM 108285</strain>
    </source>
</reference>
<dbReference type="Pfam" id="PF06333">
    <property type="entry name" value="Med13_C"/>
    <property type="match status" value="2"/>
</dbReference>
<dbReference type="Proteomes" id="UP000308199">
    <property type="component" value="Unassembled WGS sequence"/>
</dbReference>
<protein>
    <recommendedName>
        <fullName evidence="3 10">Mediator of RNA polymerase II transcription subunit 13</fullName>
    </recommendedName>
    <alternativeName>
        <fullName evidence="9 10">Mediator complex subunit 13</fullName>
    </alternativeName>
</protein>
<feature type="compositionally biased region" description="Pro residues" evidence="11">
    <location>
        <begin position="603"/>
        <end position="614"/>
    </location>
</feature>
<feature type="compositionally biased region" description="Low complexity" evidence="11">
    <location>
        <begin position="156"/>
        <end position="166"/>
    </location>
</feature>
<gene>
    <name evidence="14" type="ORF">EW145_g2984</name>
</gene>
<keyword evidence="5 10" id="KW-0805">Transcription regulation</keyword>
<keyword evidence="6 10" id="KW-0010">Activator</keyword>
<dbReference type="PANTHER" id="PTHR48249">
    <property type="entry name" value="MEDIATOR OF RNA POLYMERASE II TRANSCRIPTION SUBUNIT 13"/>
    <property type="match status" value="1"/>
</dbReference>
<sequence>MTYRTSIKRADQASPSPSPSPSPSSSTPSTTQQLTSDSQILVSSITLPLNFSIAFACFTPLQSSQNHQDVDLARRKIFESNSSRAVEASLLTYSQISKDDIVLWVFAVDPEPTEDDEAELTNAARLRALDLQGLTMTELDRFCYRDIYPCCASSFASSPSHQSQAPLDTSLSREATSSLSPSGSFISTTVRFSTACHLPRKPLRLPYAFFLNAAQDRIINDICERASKLGKVVRRLRSGVLWDMSTSKSGWSVGWEQHGKMSPLSFCHIEVTLFPSGILIQPHFRPTHFVPFLPSPLLLPGTPINLLPFSTPAYYLNMYSGPTTTLIKQFQASLEGLGAGNILSTRGIGRNSPGSESSADFVIAWVSVQNKQGEEKGLMVIWPADLCLCLISTPEMGEDLGGGALLAHSRRSLSFIPELPLALQASPIPAPATVPSQRAVSPQDSLVSPSLFTPGGTRSASRETSPSICYQARPASLPNLDRPPLAKASSSFSSEAAQALRTLAIPQLPSRDIRKVAVDVGKYVDFVAKERDRERERIKKEREAATSGQDIKGSMAAFTSEGGPSSGDAANSSHSRYMQTLSTAEPSSSEALPSITVNTHPLIIPPPLQIPHPPTHLIEPSYPSPPDEDIRIEQTTPFPKDEFKELTEQTANDGIQQTHAVPLETFDSFDGMEDFMMDLDMNFGMDIPPPTTHRSDLSADAVKVDFDSLGVFTDDDFSFFDDPVRTDSSTCLIEASQIDQITLQQASPFSGEQTLKTLGMSPLLEDSFLAPVPDMSGTAFSPSIPSPWVTAKVTEGFEFGGHGAVALDDFSAPELVPSSPDRSSLSPTGPATPDVVSVSDSETYGPDLSRPFYPIHFSTRFRSSDAKYAAGKFSNSLIDGEVSKRDEQPVALYWKGSYASMTDPRIGVIRKLNGVKRKIDVQEVRLSFSSPSFSEDCDEWNSCIDGASTVADRAEHDTDEEFPDMDEEDQAMIRPSSPLPSHIPLGPALLSTQFSHSLLLPLSVNLRPPGASFIGTDMASPISDPVPTPVSPAATLCLENEKSRSLEATVQSLSREVTENVVWANAWRANSVDQTPTWKQADHSEDVIYFDGSYFLTSSWLWSTLSIKDFSRIASLQSPSSDGEIESESPTLLSLEQPMIAVGKADGIIHLSPPALRFWVKMGLSPKNGPKNVVAFVLYQEDEKTHAQAEGWLSQISAIYATKGYGSHTPGNTSACVKNGLIPVQFASFRKTLVSILNSMESIASTIIFYVVTPNSLLSLGSPILRQILSSMKRSLINHEGKIIYFHFVPDFFSSDDDTASVHNLEILVDGVYDRIGRSLFEAPSFTLARTTPAATLLSFHHPPLDLGSLDRHTFLHVGYKLTKCRKWLVAACIDQRGEGHDIGVWLAQDENDHRGNLSLVWNFAMDFARQASVEWRVVIAKLGIIDENELEAWNHLLSDDSIIGEQEIALHVSIVTVEDSGWSVLRQETITPPSSCDSHGKKQLYSATSTAFTLPNFLRCPLSSNYDAYFGAQLMHVQDDEEVPPCNVNRLRPLQTAVLITVPSGGRYTPAYSHYIHLLQTVRFPRSTLSKTDGETHMDICRNYYELAVLTEARWRMNADPAFPYHLAVLQIVDETLESTETLPD</sequence>
<feature type="compositionally biased region" description="Basic and acidic residues" evidence="11">
    <location>
        <begin position="532"/>
        <end position="544"/>
    </location>
</feature>
<feature type="domain" description="Mediator complex subunit Med13 N-terminal" evidence="13">
    <location>
        <begin position="38"/>
        <end position="388"/>
    </location>
</feature>
<feature type="domain" description="Mediator complex subunit Med13 C-terminal" evidence="12">
    <location>
        <begin position="1323"/>
        <end position="1482"/>
    </location>
</feature>
<dbReference type="OrthoDB" id="103819at2759"/>
<dbReference type="GO" id="GO:0016592">
    <property type="term" value="C:mediator complex"/>
    <property type="evidence" value="ECO:0007669"/>
    <property type="project" value="InterPro"/>
</dbReference>
<dbReference type="EMBL" id="SGPK01000116">
    <property type="protein sequence ID" value="THH08030.1"/>
    <property type="molecule type" value="Genomic_DNA"/>
</dbReference>
<evidence type="ECO:0000256" key="7">
    <source>
        <dbReference type="ARBA" id="ARBA00023163"/>
    </source>
</evidence>
<name>A0A4S4LEC3_9AGAM</name>
<dbReference type="Pfam" id="PF11597">
    <property type="entry name" value="Med13_N"/>
    <property type="match status" value="1"/>
</dbReference>
<dbReference type="InterPro" id="IPR009401">
    <property type="entry name" value="Med13_C"/>
</dbReference>
<comment type="caution">
    <text evidence="14">The sequence shown here is derived from an EMBL/GenBank/DDBJ whole genome shotgun (WGS) entry which is preliminary data.</text>
</comment>
<comment type="subcellular location">
    <subcellularLocation>
        <location evidence="1 10">Nucleus</location>
    </subcellularLocation>
</comment>
<dbReference type="PANTHER" id="PTHR48249:SF3">
    <property type="entry name" value="MEDIATOR OF RNA POLYMERASE II TRANSCRIPTION SUBUNIT 13"/>
    <property type="match status" value="1"/>
</dbReference>
<feature type="compositionally biased region" description="Polar residues" evidence="11">
    <location>
        <begin position="568"/>
        <end position="591"/>
    </location>
</feature>
<evidence type="ECO:0000256" key="5">
    <source>
        <dbReference type="ARBA" id="ARBA00023015"/>
    </source>
</evidence>